<dbReference type="Proteomes" id="UP000656548">
    <property type="component" value="Unassembled WGS sequence"/>
</dbReference>
<dbReference type="EMBL" id="JADBEJ010000001">
    <property type="protein sequence ID" value="MBE1574491.1"/>
    <property type="molecule type" value="Genomic_DNA"/>
</dbReference>
<organism evidence="2 3">
    <name type="scientific">Amycolatopsis roodepoortensis</name>
    <dbReference type="NCBI Taxonomy" id="700274"/>
    <lineage>
        <taxon>Bacteria</taxon>
        <taxon>Bacillati</taxon>
        <taxon>Actinomycetota</taxon>
        <taxon>Actinomycetes</taxon>
        <taxon>Pseudonocardiales</taxon>
        <taxon>Pseudonocardiaceae</taxon>
        <taxon>Amycolatopsis</taxon>
    </lineage>
</organism>
<feature type="compositionally biased region" description="Basic and acidic residues" evidence="1">
    <location>
        <begin position="1"/>
        <end position="20"/>
    </location>
</feature>
<reference evidence="2 3" key="1">
    <citation type="submission" date="2020-10" db="EMBL/GenBank/DDBJ databases">
        <title>Sequencing the genomes of 1000 actinobacteria strains.</title>
        <authorList>
            <person name="Klenk H.-P."/>
        </authorList>
    </citation>
    <scope>NUCLEOTIDE SEQUENCE [LARGE SCALE GENOMIC DNA]</scope>
    <source>
        <strain evidence="2 3">DSM 46661</strain>
    </source>
</reference>
<evidence type="ECO:0000256" key="1">
    <source>
        <dbReference type="SAM" id="MobiDB-lite"/>
    </source>
</evidence>
<protein>
    <submittedName>
        <fullName evidence="2">Uncharacterized protein</fullName>
    </submittedName>
</protein>
<evidence type="ECO:0000313" key="3">
    <source>
        <dbReference type="Proteomes" id="UP000656548"/>
    </source>
</evidence>
<keyword evidence="3" id="KW-1185">Reference proteome</keyword>
<evidence type="ECO:0000313" key="2">
    <source>
        <dbReference type="EMBL" id="MBE1574491.1"/>
    </source>
</evidence>
<feature type="region of interest" description="Disordered" evidence="1">
    <location>
        <begin position="1"/>
        <end position="44"/>
    </location>
</feature>
<accession>A0ABR9L1J4</accession>
<comment type="caution">
    <text evidence="2">The sequence shown here is derived from an EMBL/GenBank/DDBJ whole genome shotgun (WGS) entry which is preliminary data.</text>
</comment>
<proteinExistence type="predicted"/>
<sequence length="70" mass="7718">MSESRKDGDGSGEPPPDKCRGSSPEKTGGPPLDHVSSRDKNPNWRRNLITVTQLLKVLADLAHELWRLLG</sequence>
<gene>
    <name evidence="2" type="ORF">H4W30_001520</name>
</gene>
<name>A0ABR9L1J4_9PSEU</name>